<evidence type="ECO:0000313" key="3">
    <source>
        <dbReference type="Proteomes" id="UP001526201"/>
    </source>
</evidence>
<evidence type="ECO:0000259" key="1">
    <source>
        <dbReference type="PROSITE" id="PS50846"/>
    </source>
</evidence>
<name>A0ABT3CG45_9MYCO</name>
<accession>A0ABT3CG45</accession>
<dbReference type="InterPro" id="IPR006121">
    <property type="entry name" value="HMA_dom"/>
</dbReference>
<dbReference type="EMBL" id="JACKTY010000033">
    <property type="protein sequence ID" value="MCV7228463.1"/>
    <property type="molecule type" value="Genomic_DNA"/>
</dbReference>
<feature type="domain" description="HMA" evidence="1">
    <location>
        <begin position="1"/>
        <end position="56"/>
    </location>
</feature>
<dbReference type="InterPro" id="IPR036163">
    <property type="entry name" value="HMA_dom_sf"/>
</dbReference>
<organism evidence="2 3">
    <name type="scientific">Mycolicibacterium komossense</name>
    <dbReference type="NCBI Taxonomy" id="1779"/>
    <lineage>
        <taxon>Bacteria</taxon>
        <taxon>Bacillati</taxon>
        <taxon>Actinomycetota</taxon>
        <taxon>Actinomycetes</taxon>
        <taxon>Mycobacteriales</taxon>
        <taxon>Mycobacteriaceae</taxon>
        <taxon>Mycolicibacterium</taxon>
    </lineage>
</organism>
<comment type="caution">
    <text evidence="2">The sequence shown here is derived from an EMBL/GenBank/DDBJ whole genome shotgun (WGS) entry which is preliminary data.</text>
</comment>
<gene>
    <name evidence="2" type="ORF">H7J73_20835</name>
</gene>
<dbReference type="CDD" id="cd00371">
    <property type="entry name" value="HMA"/>
    <property type="match status" value="1"/>
</dbReference>
<dbReference type="SUPFAM" id="SSF55008">
    <property type="entry name" value="HMA, heavy metal-associated domain"/>
    <property type="match status" value="1"/>
</dbReference>
<dbReference type="Proteomes" id="UP001526201">
    <property type="component" value="Unassembled WGS sequence"/>
</dbReference>
<dbReference type="PROSITE" id="PS50846">
    <property type="entry name" value="HMA_2"/>
    <property type="match status" value="1"/>
</dbReference>
<proteinExistence type="predicted"/>
<dbReference type="Gene3D" id="3.30.70.100">
    <property type="match status" value="1"/>
</dbReference>
<reference evidence="2 3" key="1">
    <citation type="journal article" date="2022" name="BMC Genomics">
        <title>Comparative genome analysis of mycobacteria focusing on tRNA and non-coding RNA.</title>
        <authorList>
            <person name="Behra P.R.K."/>
            <person name="Pettersson B.M.F."/>
            <person name="Ramesh M."/>
            <person name="Das S."/>
            <person name="Dasgupta S."/>
            <person name="Kirsebom L.A."/>
        </authorList>
    </citation>
    <scope>NUCLEOTIDE SEQUENCE [LARGE SCALE GENOMIC DNA]</scope>
    <source>
        <strain evidence="2 3">DSM 44078</strain>
    </source>
</reference>
<evidence type="ECO:0000313" key="2">
    <source>
        <dbReference type="EMBL" id="MCV7228463.1"/>
    </source>
</evidence>
<keyword evidence="3" id="KW-1185">Reference proteome</keyword>
<dbReference type="Pfam" id="PF00403">
    <property type="entry name" value="HMA"/>
    <property type="match status" value="1"/>
</dbReference>
<sequence length="92" mass="9939">MSCGMCAARVENRLNKIEGVRASVKFATKVATIDAGRDISVAELCDAVRKVGYGAELSSVESEDLDAGRPPGPLRQLIAVAMLLIRWITHRL</sequence>
<protein>
    <submittedName>
        <fullName evidence="2">Heavy-metal-associated domain-containing protein</fullName>
    </submittedName>
</protein>